<evidence type="ECO:0000313" key="4">
    <source>
        <dbReference type="Proteomes" id="UP001589710"/>
    </source>
</evidence>
<dbReference type="EMBL" id="JBHMCG010000147">
    <property type="protein sequence ID" value="MFB9577472.1"/>
    <property type="molecule type" value="Genomic_DNA"/>
</dbReference>
<evidence type="ECO:0000256" key="2">
    <source>
        <dbReference type="SAM" id="Phobius"/>
    </source>
</evidence>
<keyword evidence="2" id="KW-0472">Membrane</keyword>
<feature type="transmembrane region" description="Helical" evidence="2">
    <location>
        <begin position="33"/>
        <end position="61"/>
    </location>
</feature>
<feature type="transmembrane region" description="Helical" evidence="2">
    <location>
        <begin position="73"/>
        <end position="93"/>
    </location>
</feature>
<protein>
    <submittedName>
        <fullName evidence="3">Uncharacterized protein</fullName>
    </submittedName>
</protein>
<evidence type="ECO:0000256" key="1">
    <source>
        <dbReference type="SAM" id="MobiDB-lite"/>
    </source>
</evidence>
<feature type="transmembrane region" description="Helical" evidence="2">
    <location>
        <begin position="99"/>
        <end position="119"/>
    </location>
</feature>
<dbReference type="Proteomes" id="UP001589710">
    <property type="component" value="Unassembled WGS sequence"/>
</dbReference>
<feature type="region of interest" description="Disordered" evidence="1">
    <location>
        <begin position="1"/>
        <end position="20"/>
    </location>
</feature>
<reference evidence="3 4" key="1">
    <citation type="submission" date="2024-09" db="EMBL/GenBank/DDBJ databases">
        <authorList>
            <person name="Sun Q."/>
            <person name="Mori K."/>
        </authorList>
    </citation>
    <scope>NUCLEOTIDE SEQUENCE [LARGE SCALE GENOMIC DNA]</scope>
    <source>
        <strain evidence="3 4">JCM 3331</strain>
    </source>
</reference>
<gene>
    <name evidence="3" type="ORF">ACFFTL_35670</name>
</gene>
<dbReference type="RefSeq" id="WP_345512246.1">
    <property type="nucleotide sequence ID" value="NZ_BAAAXD010000015.1"/>
</dbReference>
<keyword evidence="2" id="KW-0812">Transmembrane</keyword>
<sequence length="132" mass="14006">MTDAAAGDTPPERTAPARPDDRIPSVLRFSTELVAWVATPWVLAGHSWLLAALSLVVLIGLPAVLSTPGDKNSVLVAVPGWATILMVLAELGAAVVSSWLLWPVWAAVPVTLLAAAAVVTEQPRWRWLVSLD</sequence>
<keyword evidence="2" id="KW-1133">Transmembrane helix</keyword>
<proteinExistence type="predicted"/>
<organism evidence="3 4">
    <name type="scientific">Streptomyces yanii</name>
    <dbReference type="NCBI Taxonomy" id="78510"/>
    <lineage>
        <taxon>Bacteria</taxon>
        <taxon>Bacillati</taxon>
        <taxon>Actinomycetota</taxon>
        <taxon>Actinomycetes</taxon>
        <taxon>Kitasatosporales</taxon>
        <taxon>Streptomycetaceae</taxon>
        <taxon>Streptomyces</taxon>
    </lineage>
</organism>
<evidence type="ECO:0000313" key="3">
    <source>
        <dbReference type="EMBL" id="MFB9577472.1"/>
    </source>
</evidence>
<name>A0ABV5RI13_9ACTN</name>
<comment type="caution">
    <text evidence="3">The sequence shown here is derived from an EMBL/GenBank/DDBJ whole genome shotgun (WGS) entry which is preliminary data.</text>
</comment>
<accession>A0ABV5RI13</accession>
<keyword evidence="4" id="KW-1185">Reference proteome</keyword>